<reference evidence="4 5" key="1">
    <citation type="submission" date="2023-07" db="EMBL/GenBank/DDBJ databases">
        <title>Genomic Encyclopedia of Type Strains, Phase IV (KMG-IV): sequencing the most valuable type-strain genomes for metagenomic binning, comparative biology and taxonomic classification.</title>
        <authorList>
            <person name="Goeker M."/>
        </authorList>
    </citation>
    <scope>NUCLEOTIDE SEQUENCE [LARGE SCALE GENOMIC DNA]</scope>
    <source>
        <strain evidence="4 5">DSM 9768</strain>
    </source>
</reference>
<evidence type="ECO:0000256" key="1">
    <source>
        <dbReference type="SAM" id="MobiDB-lite"/>
    </source>
</evidence>
<keyword evidence="2" id="KW-0472">Membrane</keyword>
<organism evidence="4 5">
    <name type="scientific">Evansella vedderi</name>
    <dbReference type="NCBI Taxonomy" id="38282"/>
    <lineage>
        <taxon>Bacteria</taxon>
        <taxon>Bacillati</taxon>
        <taxon>Bacillota</taxon>
        <taxon>Bacilli</taxon>
        <taxon>Bacillales</taxon>
        <taxon>Bacillaceae</taxon>
        <taxon>Evansella</taxon>
    </lineage>
</organism>
<keyword evidence="2" id="KW-1133">Transmembrane helix</keyword>
<dbReference type="SMART" id="SM00740">
    <property type="entry name" value="PASTA"/>
    <property type="match status" value="3"/>
</dbReference>
<name>A0ABT9ZZU3_9BACI</name>
<dbReference type="Pfam" id="PF03793">
    <property type="entry name" value="PASTA"/>
    <property type="match status" value="3"/>
</dbReference>
<dbReference type="Proteomes" id="UP001230005">
    <property type="component" value="Unassembled WGS sequence"/>
</dbReference>
<proteinExistence type="predicted"/>
<evidence type="ECO:0000259" key="3">
    <source>
        <dbReference type="PROSITE" id="PS51178"/>
    </source>
</evidence>
<dbReference type="RefSeq" id="WP_307327275.1">
    <property type="nucleotide sequence ID" value="NZ_JAUSUG010000013.1"/>
</dbReference>
<evidence type="ECO:0000313" key="5">
    <source>
        <dbReference type="Proteomes" id="UP001230005"/>
    </source>
</evidence>
<gene>
    <name evidence="4" type="ORF">J2S74_003352</name>
</gene>
<feature type="compositionally biased region" description="Basic and acidic residues" evidence="1">
    <location>
        <begin position="9"/>
        <end position="35"/>
    </location>
</feature>
<sequence>MSDFLSNFNKDKYNQFMNEREKEKTSNNDKNKSERQEEELEIAGESETDQTSVKEQIFEGSTNSSKANVAAKSIVNRHMESVEEMEIDPEYKKKRRRTIIYLITGGVLALFLLFLLYYQAVHVIMEDFVGQPISDARAWANENGLEVELLHETSMEYDVNQIISQSTLEGTRVRKGETITLIGSTGPDLDERIVLPNFEEMSLYEVETWIASEKAENIQIITEYSDEVEEGNFIRLAIRDSNVNEEEYRRRDRAIVYYSRGKETFERNITVPDFVGKPRHEVEQWAENNEIEMTYTEKDSNNVEAGMIISQSIRDEKLAKRDKMEVVVSLGKAIIVPDFSELTMEEAMNYTGLNVMMQQRFHGNVPYGGLISQSIKAGTKLIEGDNMDIKVVYSEGQPFLRDYRGLLEGELPRLFYEDYRSKGANVHYKVKYVEAPEVKGTVVSMSNFNEFVPMDYQVEIRVSNNKKGNSSPWEDGGAHEPLPMEEELENK</sequence>
<feature type="compositionally biased region" description="Acidic residues" evidence="1">
    <location>
        <begin position="36"/>
        <end position="48"/>
    </location>
</feature>
<dbReference type="GO" id="GO:0004674">
    <property type="term" value="F:protein serine/threonine kinase activity"/>
    <property type="evidence" value="ECO:0007669"/>
    <property type="project" value="UniProtKB-EC"/>
</dbReference>
<feature type="region of interest" description="Disordered" evidence="1">
    <location>
        <begin position="1"/>
        <end position="61"/>
    </location>
</feature>
<dbReference type="Gene3D" id="3.30.10.20">
    <property type="match status" value="3"/>
</dbReference>
<keyword evidence="2" id="KW-0812">Transmembrane</keyword>
<keyword evidence="5" id="KW-1185">Reference proteome</keyword>
<keyword evidence="4" id="KW-0418">Kinase</keyword>
<feature type="region of interest" description="Disordered" evidence="1">
    <location>
        <begin position="465"/>
        <end position="491"/>
    </location>
</feature>
<dbReference type="EMBL" id="JAUSUG010000013">
    <property type="protein sequence ID" value="MDQ0255968.1"/>
    <property type="molecule type" value="Genomic_DNA"/>
</dbReference>
<keyword evidence="4" id="KW-0808">Transferase</keyword>
<comment type="caution">
    <text evidence="4">The sequence shown here is derived from an EMBL/GenBank/DDBJ whole genome shotgun (WGS) entry which is preliminary data.</text>
</comment>
<evidence type="ECO:0000256" key="2">
    <source>
        <dbReference type="SAM" id="Phobius"/>
    </source>
</evidence>
<feature type="domain" description="PASTA" evidence="3">
    <location>
        <begin position="119"/>
        <end position="185"/>
    </location>
</feature>
<dbReference type="InterPro" id="IPR005543">
    <property type="entry name" value="PASTA_dom"/>
</dbReference>
<evidence type="ECO:0000313" key="4">
    <source>
        <dbReference type="EMBL" id="MDQ0255968.1"/>
    </source>
</evidence>
<feature type="compositionally biased region" description="Polar residues" evidence="1">
    <location>
        <begin position="49"/>
        <end position="61"/>
    </location>
</feature>
<accession>A0ABT9ZZU3</accession>
<protein>
    <submittedName>
        <fullName evidence="4">Serine/threonine-protein kinase</fullName>
        <ecNumber evidence="4">2.7.11.1</ecNumber>
    </submittedName>
</protein>
<dbReference type="EC" id="2.7.11.1" evidence="4"/>
<feature type="transmembrane region" description="Helical" evidence="2">
    <location>
        <begin position="99"/>
        <end position="118"/>
    </location>
</feature>
<dbReference type="CDD" id="cd06577">
    <property type="entry name" value="PASTA_pknB"/>
    <property type="match status" value="2"/>
</dbReference>
<dbReference type="PROSITE" id="PS51178">
    <property type="entry name" value="PASTA"/>
    <property type="match status" value="1"/>
</dbReference>